<comment type="caution">
    <text evidence="2">The sequence shown here is derived from an EMBL/GenBank/DDBJ whole genome shotgun (WGS) entry which is preliminary data.</text>
</comment>
<protein>
    <submittedName>
        <fullName evidence="2">Uncharacterized protein</fullName>
    </submittedName>
</protein>
<organism evidence="2 3">
    <name type="scientific">Devosia elaeis</name>
    <dbReference type="NCBI Taxonomy" id="1770058"/>
    <lineage>
        <taxon>Bacteria</taxon>
        <taxon>Pseudomonadati</taxon>
        <taxon>Pseudomonadota</taxon>
        <taxon>Alphaproteobacteria</taxon>
        <taxon>Hyphomicrobiales</taxon>
        <taxon>Devosiaceae</taxon>
        <taxon>Devosia</taxon>
    </lineage>
</organism>
<dbReference type="AlphaFoldDB" id="A0A178HP27"/>
<reference evidence="2 3" key="1">
    <citation type="submission" date="2016-03" db="EMBL/GenBank/DDBJ databases">
        <title>Genome sequencing of Devosia sp. S37.</title>
        <authorList>
            <person name="Mohd Nor M."/>
        </authorList>
    </citation>
    <scope>NUCLEOTIDE SEQUENCE [LARGE SCALE GENOMIC DNA]</scope>
    <source>
        <strain evidence="2 3">S37</strain>
    </source>
</reference>
<evidence type="ECO:0000313" key="3">
    <source>
        <dbReference type="Proteomes" id="UP000078389"/>
    </source>
</evidence>
<dbReference type="EMBL" id="LVVY01000130">
    <property type="protein sequence ID" value="OAM73766.1"/>
    <property type="molecule type" value="Genomic_DNA"/>
</dbReference>
<dbReference type="STRING" id="1770058.A3840_17380"/>
<keyword evidence="1" id="KW-0812">Transmembrane</keyword>
<evidence type="ECO:0000256" key="1">
    <source>
        <dbReference type="SAM" id="Phobius"/>
    </source>
</evidence>
<evidence type="ECO:0000313" key="2">
    <source>
        <dbReference type="EMBL" id="OAM73766.1"/>
    </source>
</evidence>
<sequence length="71" mass="7661">MEFLFLFFILFGVGAILGLAYVGIKAIIMATRGSAALTKTVGGGLRQGWAQAKAEHEAAQLKKKERLRAQP</sequence>
<gene>
    <name evidence="2" type="ORF">A3840_17380</name>
</gene>
<feature type="transmembrane region" description="Helical" evidence="1">
    <location>
        <begin position="6"/>
        <end position="24"/>
    </location>
</feature>
<name>A0A178HP27_9HYPH</name>
<keyword evidence="3" id="KW-1185">Reference proteome</keyword>
<dbReference type="Proteomes" id="UP000078389">
    <property type="component" value="Unassembled WGS sequence"/>
</dbReference>
<keyword evidence="1" id="KW-1133">Transmembrane helix</keyword>
<keyword evidence="1" id="KW-0472">Membrane</keyword>
<proteinExistence type="predicted"/>
<accession>A0A178HP27</accession>